<evidence type="ECO:0000256" key="1">
    <source>
        <dbReference type="SAM" id="MobiDB-lite"/>
    </source>
</evidence>
<keyword evidence="3" id="KW-1185">Reference proteome</keyword>
<dbReference type="RefSeq" id="XP_066708256.1">
    <property type="nucleotide sequence ID" value="XM_066866580.1"/>
</dbReference>
<feature type="region of interest" description="Disordered" evidence="1">
    <location>
        <begin position="136"/>
        <end position="182"/>
    </location>
</feature>
<name>A0ABR1SXF3_9PEZI</name>
<dbReference type="Proteomes" id="UP001480595">
    <property type="component" value="Unassembled WGS sequence"/>
</dbReference>
<sequence length="252" mass="28073">MAAIPCSSLVSKSINDIAEELKKLGGALTASQQASFDKIIALLEEGKNGFLEYSGSVKSRRRAACSLVRMILNEFNVEVFSLCIVTLSVTRLASISAALFKDELQKWYRNNQLPEDFCSLAKEKLEAYIPRAVGKRKNSDVEQGKPSKRPAINGITRNYEHQSNEEGQDTAAPTDDDSDDDGVVQERQIADGPFQGQVYSLKPIDVIRTVVLSEKFEFLLTMPDYQGTQPFIMVPCPKELARTFLAKRDKIM</sequence>
<gene>
    <name evidence="2" type="ORF">PG994_015171</name>
</gene>
<reference evidence="2 3" key="1">
    <citation type="submission" date="2023-01" db="EMBL/GenBank/DDBJ databases">
        <title>Analysis of 21 Apiospora genomes using comparative genomics revels a genus with tremendous synthesis potential of carbohydrate active enzymes and secondary metabolites.</title>
        <authorList>
            <person name="Sorensen T."/>
        </authorList>
    </citation>
    <scope>NUCLEOTIDE SEQUENCE [LARGE SCALE GENOMIC DNA]</scope>
    <source>
        <strain evidence="2 3">CBS 135458</strain>
    </source>
</reference>
<evidence type="ECO:0000313" key="2">
    <source>
        <dbReference type="EMBL" id="KAK8038404.1"/>
    </source>
</evidence>
<dbReference type="GeneID" id="92099643"/>
<comment type="caution">
    <text evidence="2">The sequence shown here is derived from an EMBL/GenBank/DDBJ whole genome shotgun (WGS) entry which is preliminary data.</text>
</comment>
<evidence type="ECO:0000313" key="3">
    <source>
        <dbReference type="Proteomes" id="UP001480595"/>
    </source>
</evidence>
<accession>A0ABR1SXF3</accession>
<proteinExistence type="predicted"/>
<organism evidence="2 3">
    <name type="scientific">Apiospora phragmitis</name>
    <dbReference type="NCBI Taxonomy" id="2905665"/>
    <lineage>
        <taxon>Eukaryota</taxon>
        <taxon>Fungi</taxon>
        <taxon>Dikarya</taxon>
        <taxon>Ascomycota</taxon>
        <taxon>Pezizomycotina</taxon>
        <taxon>Sordariomycetes</taxon>
        <taxon>Xylariomycetidae</taxon>
        <taxon>Amphisphaeriales</taxon>
        <taxon>Apiosporaceae</taxon>
        <taxon>Apiospora</taxon>
    </lineage>
</organism>
<dbReference type="EMBL" id="JAQQWL010000016">
    <property type="protein sequence ID" value="KAK8038404.1"/>
    <property type="molecule type" value="Genomic_DNA"/>
</dbReference>
<protein>
    <submittedName>
        <fullName evidence="2">Uncharacterized protein</fullName>
    </submittedName>
</protein>